<keyword evidence="4" id="KW-0131">Cell cycle</keyword>
<dbReference type="Proteomes" id="UP000626370">
    <property type="component" value="Unassembled WGS sequence"/>
</dbReference>
<keyword evidence="2" id="KW-0812">Transmembrane</keyword>
<dbReference type="PANTHER" id="PTHR38687:SF2">
    <property type="entry name" value="CELL DIVISION PROTEIN FTSN"/>
    <property type="match status" value="1"/>
</dbReference>
<evidence type="ECO:0000256" key="1">
    <source>
        <dbReference type="SAM" id="MobiDB-lite"/>
    </source>
</evidence>
<gene>
    <name evidence="4" type="ORF">GCM10011501_24370</name>
</gene>
<evidence type="ECO:0000313" key="4">
    <source>
        <dbReference type="EMBL" id="GHE94021.1"/>
    </source>
</evidence>
<dbReference type="GO" id="GO:0051301">
    <property type="term" value="P:cell division"/>
    <property type="evidence" value="ECO:0007669"/>
    <property type="project" value="UniProtKB-KW"/>
</dbReference>
<accession>A0ABQ3IWQ4</accession>
<dbReference type="InterPro" id="IPR052521">
    <property type="entry name" value="Cell_div_SPOR-domain"/>
</dbReference>
<keyword evidence="2" id="KW-1133">Transmembrane helix</keyword>
<dbReference type="PROSITE" id="PS51724">
    <property type="entry name" value="SPOR"/>
    <property type="match status" value="1"/>
</dbReference>
<dbReference type="Pfam" id="PF05036">
    <property type="entry name" value="SPOR"/>
    <property type="match status" value="1"/>
</dbReference>
<organism evidence="4 5">
    <name type="scientific">Thalassotalea profundi</name>
    <dbReference type="NCBI Taxonomy" id="2036687"/>
    <lineage>
        <taxon>Bacteria</taxon>
        <taxon>Pseudomonadati</taxon>
        <taxon>Pseudomonadota</taxon>
        <taxon>Gammaproteobacteria</taxon>
        <taxon>Alteromonadales</taxon>
        <taxon>Colwelliaceae</taxon>
        <taxon>Thalassotalea</taxon>
    </lineage>
</organism>
<sequence length="181" mass="20831">MAHQDYVSRKTNKKNNPYKSNKQPPQPNDSTKLKVVVFITLIALIAFAYGLWQINDTAETPTETKTLTAAPKTTLPEPPKEKWDYLEKLKTKEVEEGQYEVEEKGPYKLQCGSFRTQKQAEVLRANIAFVGLESLIRKAPGTSSTWYQVYLGPYAKKRNAEKDKHRLRSNNVNRCQVLLWK</sequence>
<dbReference type="RefSeq" id="WP_189378531.1">
    <property type="nucleotide sequence ID" value="NZ_BNAH01000009.1"/>
</dbReference>
<dbReference type="InterPro" id="IPR007730">
    <property type="entry name" value="SPOR-like_dom"/>
</dbReference>
<evidence type="ECO:0000259" key="3">
    <source>
        <dbReference type="PROSITE" id="PS51724"/>
    </source>
</evidence>
<reference evidence="5" key="1">
    <citation type="journal article" date="2019" name="Int. J. Syst. Evol. Microbiol.">
        <title>The Global Catalogue of Microorganisms (GCM) 10K type strain sequencing project: providing services to taxonomists for standard genome sequencing and annotation.</title>
        <authorList>
            <consortium name="The Broad Institute Genomics Platform"/>
            <consortium name="The Broad Institute Genome Sequencing Center for Infectious Disease"/>
            <person name="Wu L."/>
            <person name="Ma J."/>
        </authorList>
    </citation>
    <scope>NUCLEOTIDE SEQUENCE [LARGE SCALE GENOMIC DNA]</scope>
    <source>
        <strain evidence="5">CGMCC 1.15922</strain>
    </source>
</reference>
<name>A0ABQ3IWQ4_9GAMM</name>
<feature type="region of interest" description="Disordered" evidence="1">
    <location>
        <begin position="1"/>
        <end position="29"/>
    </location>
</feature>
<dbReference type="PANTHER" id="PTHR38687">
    <property type="entry name" value="CELL DIVISION PROTEIN DEDD-RELATED"/>
    <property type="match status" value="1"/>
</dbReference>
<keyword evidence="2" id="KW-0472">Membrane</keyword>
<evidence type="ECO:0000256" key="2">
    <source>
        <dbReference type="SAM" id="Phobius"/>
    </source>
</evidence>
<keyword evidence="5" id="KW-1185">Reference proteome</keyword>
<proteinExistence type="predicted"/>
<dbReference type="Gene3D" id="3.30.70.1070">
    <property type="entry name" value="Sporulation related repeat"/>
    <property type="match status" value="1"/>
</dbReference>
<protein>
    <submittedName>
        <fullName evidence="4">Cell division protein FtsN</fullName>
    </submittedName>
</protein>
<feature type="transmembrane region" description="Helical" evidence="2">
    <location>
        <begin position="35"/>
        <end position="52"/>
    </location>
</feature>
<feature type="domain" description="SPOR" evidence="3">
    <location>
        <begin position="101"/>
        <end position="180"/>
    </location>
</feature>
<dbReference type="EMBL" id="BNAH01000009">
    <property type="protein sequence ID" value="GHE94021.1"/>
    <property type="molecule type" value="Genomic_DNA"/>
</dbReference>
<comment type="caution">
    <text evidence="4">The sequence shown here is derived from an EMBL/GenBank/DDBJ whole genome shotgun (WGS) entry which is preliminary data.</text>
</comment>
<dbReference type="InterPro" id="IPR036680">
    <property type="entry name" value="SPOR-like_sf"/>
</dbReference>
<keyword evidence="4" id="KW-0132">Cell division</keyword>
<feature type="compositionally biased region" description="Polar residues" evidence="1">
    <location>
        <begin position="14"/>
        <end position="23"/>
    </location>
</feature>
<evidence type="ECO:0000313" key="5">
    <source>
        <dbReference type="Proteomes" id="UP000626370"/>
    </source>
</evidence>
<dbReference type="SUPFAM" id="SSF110997">
    <property type="entry name" value="Sporulation related repeat"/>
    <property type="match status" value="1"/>
</dbReference>